<evidence type="ECO:0000313" key="2">
    <source>
        <dbReference type="Proteomes" id="UP000267027"/>
    </source>
</evidence>
<sequence>MTHAEIDHILTKRRWCLLDISVIPSFSTDSDHRLCAKIRFSRKLEKNSLHRSRGKSLVVYDKNIVSEVLSKRDWQIKEYLTEDYELLVEGLKAVSNSPQFLKQENRIASPSLLRSCWKTEGI</sequence>
<dbReference type="EMBL" id="UYYA01001302">
    <property type="protein sequence ID" value="VDM55282.1"/>
    <property type="molecule type" value="Genomic_DNA"/>
</dbReference>
<protein>
    <submittedName>
        <fullName evidence="3">Endo/exonuclease/phosphatase domain-containing protein</fullName>
    </submittedName>
</protein>
<evidence type="ECO:0000313" key="3">
    <source>
        <dbReference type="WBParaSite" id="ACOC_0000369601-mRNA-1"/>
    </source>
</evidence>
<accession>A0A0R3PH69</accession>
<dbReference type="WBParaSite" id="ACOC_0000369601-mRNA-1">
    <property type="protein sequence ID" value="ACOC_0000369601-mRNA-1"/>
    <property type="gene ID" value="ACOC_0000369601"/>
</dbReference>
<proteinExistence type="predicted"/>
<organism evidence="3">
    <name type="scientific">Angiostrongylus costaricensis</name>
    <name type="common">Nematode worm</name>
    <dbReference type="NCBI Taxonomy" id="334426"/>
    <lineage>
        <taxon>Eukaryota</taxon>
        <taxon>Metazoa</taxon>
        <taxon>Ecdysozoa</taxon>
        <taxon>Nematoda</taxon>
        <taxon>Chromadorea</taxon>
        <taxon>Rhabditida</taxon>
        <taxon>Rhabditina</taxon>
        <taxon>Rhabditomorpha</taxon>
        <taxon>Strongyloidea</taxon>
        <taxon>Metastrongylidae</taxon>
        <taxon>Angiostrongylus</taxon>
    </lineage>
</organism>
<dbReference type="OrthoDB" id="5844535at2759"/>
<reference evidence="3" key="1">
    <citation type="submission" date="2017-02" db="UniProtKB">
        <authorList>
            <consortium name="WormBaseParasite"/>
        </authorList>
    </citation>
    <scope>IDENTIFICATION</scope>
</reference>
<dbReference type="Proteomes" id="UP000267027">
    <property type="component" value="Unassembled WGS sequence"/>
</dbReference>
<evidence type="ECO:0000313" key="1">
    <source>
        <dbReference type="EMBL" id="VDM55282.1"/>
    </source>
</evidence>
<gene>
    <name evidence="1" type="ORF">ACOC_LOCUS3697</name>
</gene>
<name>A0A0R3PH69_ANGCS</name>
<dbReference type="AlphaFoldDB" id="A0A0R3PH69"/>
<reference evidence="1 2" key="2">
    <citation type="submission" date="2018-11" db="EMBL/GenBank/DDBJ databases">
        <authorList>
            <consortium name="Pathogen Informatics"/>
        </authorList>
    </citation>
    <scope>NUCLEOTIDE SEQUENCE [LARGE SCALE GENOMIC DNA]</scope>
    <source>
        <strain evidence="1 2">Costa Rica</strain>
    </source>
</reference>
<keyword evidence="2" id="KW-1185">Reference proteome</keyword>